<dbReference type="Ensembl" id="ENSGMOT00000004152.2">
    <property type="protein sequence ID" value="ENSGMOP00000004029.2"/>
    <property type="gene ID" value="ENSGMOG00000003795.2"/>
</dbReference>
<feature type="coiled-coil region" evidence="3">
    <location>
        <begin position="139"/>
        <end position="257"/>
    </location>
</feature>
<evidence type="ECO:0000313" key="6">
    <source>
        <dbReference type="Proteomes" id="UP000694546"/>
    </source>
</evidence>
<dbReference type="GO" id="GO:0005794">
    <property type="term" value="C:Golgi apparatus"/>
    <property type="evidence" value="ECO:0007669"/>
    <property type="project" value="TreeGrafter"/>
</dbReference>
<dbReference type="GO" id="GO:0034452">
    <property type="term" value="F:dynactin binding"/>
    <property type="evidence" value="ECO:0007669"/>
    <property type="project" value="TreeGrafter"/>
</dbReference>
<feature type="compositionally biased region" description="Basic and acidic residues" evidence="4">
    <location>
        <begin position="405"/>
        <end position="420"/>
    </location>
</feature>
<dbReference type="GO" id="GO:0005829">
    <property type="term" value="C:cytosol"/>
    <property type="evidence" value="ECO:0007669"/>
    <property type="project" value="TreeGrafter"/>
</dbReference>
<dbReference type="GO" id="GO:0070507">
    <property type="term" value="P:regulation of microtubule cytoskeleton organization"/>
    <property type="evidence" value="ECO:0007669"/>
    <property type="project" value="TreeGrafter"/>
</dbReference>
<reference evidence="5" key="1">
    <citation type="submission" date="2025-08" db="UniProtKB">
        <authorList>
            <consortium name="Ensembl"/>
        </authorList>
    </citation>
    <scope>IDENTIFICATION</scope>
</reference>
<evidence type="ECO:0000256" key="3">
    <source>
        <dbReference type="SAM" id="Coils"/>
    </source>
</evidence>
<dbReference type="Gene3D" id="6.10.250.2470">
    <property type="match status" value="1"/>
</dbReference>
<feature type="coiled-coil region" evidence="3">
    <location>
        <begin position="12"/>
        <end position="74"/>
    </location>
</feature>
<feature type="region of interest" description="Disordered" evidence="4">
    <location>
        <begin position="776"/>
        <end position="807"/>
    </location>
</feature>
<feature type="coiled-coil region" evidence="3">
    <location>
        <begin position="671"/>
        <end position="758"/>
    </location>
</feature>
<dbReference type="GO" id="GO:0008093">
    <property type="term" value="F:cytoskeletal anchor activity"/>
    <property type="evidence" value="ECO:0007669"/>
    <property type="project" value="InterPro"/>
</dbReference>
<dbReference type="GO" id="GO:0048260">
    <property type="term" value="P:positive regulation of receptor-mediated endocytosis"/>
    <property type="evidence" value="ECO:0007669"/>
    <property type="project" value="TreeGrafter"/>
</dbReference>
<proteinExistence type="inferred from homology"/>
<accession>A0A8C4YZF3</accession>
<dbReference type="GO" id="GO:0070840">
    <property type="term" value="F:dynein complex binding"/>
    <property type="evidence" value="ECO:0007669"/>
    <property type="project" value="InterPro"/>
</dbReference>
<protein>
    <submittedName>
        <fullName evidence="5">Bicaudal D homolog 1a</fullName>
    </submittedName>
</protein>
<feature type="region of interest" description="Disordered" evidence="4">
    <location>
        <begin position="566"/>
        <end position="587"/>
    </location>
</feature>
<dbReference type="GeneTree" id="ENSGT00940000154471"/>
<keyword evidence="2 3" id="KW-0175">Coiled coil</keyword>
<keyword evidence="6" id="KW-1185">Reference proteome</keyword>
<dbReference type="PANTHER" id="PTHR31233">
    <property type="entry name" value="BICAUDAL D FAMILY MEMBER"/>
    <property type="match status" value="1"/>
</dbReference>
<evidence type="ECO:0000313" key="5">
    <source>
        <dbReference type="Ensembl" id="ENSGMOP00000004029.2"/>
    </source>
</evidence>
<feature type="coiled-coil region" evidence="3">
    <location>
        <begin position="449"/>
        <end position="480"/>
    </location>
</feature>
<dbReference type="GO" id="GO:0072393">
    <property type="term" value="P:microtubule anchoring at microtubule organizing center"/>
    <property type="evidence" value="ECO:0007669"/>
    <property type="project" value="TreeGrafter"/>
</dbReference>
<name>A0A8C4YZF3_GADMO</name>
<evidence type="ECO:0000256" key="4">
    <source>
        <dbReference type="SAM" id="MobiDB-lite"/>
    </source>
</evidence>
<sequence length="807" mass="90927">KPEAGVPQPARGAMYRAEVERLTHELAEANQEKMRAAECGLVVLEENQTLKQQYAELESDQDILKRELEQLQEAFGQAYSNQRKVAEDSETNEETLLRESASKEAYYSGRLLELQTELSLSKSVASNGQAESERLGVVVGDLKENNDLLEVQRSRMREEIKEYKFREGRLLQDYTELEEENITLQKLVSTLKQNQVEYEGLKHEIKVLEEETVLLNSQLEDALRLKDISQGQLEEALDSLKSEREQKNNMRKELAHHISLTDSVYGAGAHLALTVTGVENIKFPEDALGGPGLPLANGGSEDSNRCPGHLHAAGAVLAKINGVEYRPGRKGEGLLPVSDLFSELNLSEMQKLKQQLLQVEREKAALLMTLQESQTQLLHTQGALSEQHERVHRLTERVNAANGLRGDKESEDSQRSEKPDGGTPSPPANDAPHDYDPDIRGFEVLECKYKVAVLEVIDLKAELKALKEKYNKALEGAAERGQGESCRGEDCRAKRSCREGRERVGCLEAELRSASAVATESHGMLNTAQDELVTFSEELAQLYHHVCLCNNETPNRVMLDYLRQRRHHQHHQRRQGLSAGVPGKPPPLDLRKEPMNIYNLNAIIRDQIKHLQRAVDRSLQLSRQRAAARELAPMLDKDKESCLEEILKLKSLLSTKREQIATLRLVLKANKQTAEGALANLKSKYENEKTMVTETMMKLRNELKALKEDAATFSSLRAMFATRCDEYVTQLDEMQRQLAAAEDEKKTLNSLLRMAIQQKLALTQRLEDLEFDNELTYRGRGTKGPKIRSSPPKVGRRNTARPPPPMP</sequence>
<organism evidence="5 6">
    <name type="scientific">Gadus morhua</name>
    <name type="common">Atlantic cod</name>
    <dbReference type="NCBI Taxonomy" id="8049"/>
    <lineage>
        <taxon>Eukaryota</taxon>
        <taxon>Metazoa</taxon>
        <taxon>Chordata</taxon>
        <taxon>Craniata</taxon>
        <taxon>Vertebrata</taxon>
        <taxon>Euteleostomi</taxon>
        <taxon>Actinopterygii</taxon>
        <taxon>Neopterygii</taxon>
        <taxon>Teleostei</taxon>
        <taxon>Neoteleostei</taxon>
        <taxon>Acanthomorphata</taxon>
        <taxon>Zeiogadaria</taxon>
        <taxon>Gadariae</taxon>
        <taxon>Gadiformes</taxon>
        <taxon>Gadoidei</taxon>
        <taxon>Gadidae</taxon>
        <taxon>Gadus</taxon>
    </lineage>
</organism>
<feature type="coiled-coil region" evidence="3">
    <location>
        <begin position="342"/>
        <end position="376"/>
    </location>
</feature>
<dbReference type="AlphaFoldDB" id="A0A8C4YZF3"/>
<dbReference type="Pfam" id="PF09730">
    <property type="entry name" value="BicD"/>
    <property type="match status" value="2"/>
</dbReference>
<comment type="similarity">
    <text evidence="1">Belongs to the BicD family.</text>
</comment>
<evidence type="ECO:0000256" key="2">
    <source>
        <dbReference type="ARBA" id="ARBA00023054"/>
    </source>
</evidence>
<reference evidence="5" key="2">
    <citation type="submission" date="2025-09" db="UniProtKB">
        <authorList>
            <consortium name="Ensembl"/>
        </authorList>
    </citation>
    <scope>IDENTIFICATION</scope>
</reference>
<dbReference type="InterPro" id="IPR018477">
    <property type="entry name" value="BICD"/>
</dbReference>
<dbReference type="GO" id="GO:0045505">
    <property type="term" value="F:dynein intermediate chain binding"/>
    <property type="evidence" value="ECO:0007669"/>
    <property type="project" value="TreeGrafter"/>
</dbReference>
<dbReference type="PANTHER" id="PTHR31233:SF3">
    <property type="entry name" value="PROTEIN BICAUDAL D HOMOLOG 1"/>
    <property type="match status" value="1"/>
</dbReference>
<evidence type="ECO:0000256" key="1">
    <source>
        <dbReference type="ARBA" id="ARBA00010061"/>
    </source>
</evidence>
<feature type="region of interest" description="Disordered" evidence="4">
    <location>
        <begin position="396"/>
        <end position="437"/>
    </location>
</feature>
<dbReference type="Proteomes" id="UP000694546">
    <property type="component" value="Chromosome 9"/>
</dbReference>